<dbReference type="GO" id="GO:0009116">
    <property type="term" value="P:nucleoside metabolic process"/>
    <property type="evidence" value="ECO:0007669"/>
    <property type="project" value="InterPro"/>
</dbReference>
<sequence length="436" mass="48056">MQQLSRPLHRQNFEIALIYALPVEREAVEALLDVKYETHSLSSGKSPGDLTAYITGRISGYHIVLAYLPHPGKAIAAGAASYLRSHFEGIKICIVIGVWGDNLGNRNLEITSFLRNLSCQPALQRLQHKTLSYSKELLEQLRSPEFAWPGADEDKFSPSNYRHKHQDPNVCTTCARCYHLEDSVCDAASKLSCIALGCDDMLLERRGWRNRQGELEASDGLLSRNSLMSGVAEIVGAAGIGRALLSISGRILGVLIAFEMEGAGVWQYLPTIIVKGGYSAITAAASTKVIIEEWSMQRPLKALIPFSLSDGAYHIDPGAGRYYVLWNKKYYTTQTEGGNTSGAEDTKKKFEELEAALKTVPTQAAIEPEIALPESALAQQDFCRVVRTQLRLYSASREGFQRTALALAAVIKTNKSDPELSWLTLRLGASELHRNK</sequence>
<dbReference type="HOGENOM" id="CLU_628778_0_0_1"/>
<gene>
    <name evidence="1" type="ORF">TSTA_109850</name>
</gene>
<dbReference type="STRING" id="441959.B8MUR7"/>
<dbReference type="InterPro" id="IPR035994">
    <property type="entry name" value="Nucleoside_phosphorylase_sf"/>
</dbReference>
<reference evidence="2" key="1">
    <citation type="journal article" date="2015" name="Genome Announc.">
        <title>Genome sequence of the AIDS-associated pathogen Penicillium marneffei (ATCC18224) and its near taxonomic relative Talaromyces stipitatus (ATCC10500).</title>
        <authorList>
            <person name="Nierman W.C."/>
            <person name="Fedorova-Abrams N.D."/>
            <person name="Andrianopoulos A."/>
        </authorList>
    </citation>
    <scope>NUCLEOTIDE SEQUENCE [LARGE SCALE GENOMIC DNA]</scope>
    <source>
        <strain evidence="2">ATCC 10500 / CBS 375.48 / QM 6759 / NRRL 1006</strain>
    </source>
</reference>
<evidence type="ECO:0000313" key="2">
    <source>
        <dbReference type="Proteomes" id="UP000001745"/>
    </source>
</evidence>
<dbReference type="PhylomeDB" id="B8MUR7"/>
<dbReference type="PANTHER" id="PTHR46082:SF6">
    <property type="entry name" value="AAA+ ATPASE DOMAIN-CONTAINING PROTEIN-RELATED"/>
    <property type="match status" value="1"/>
</dbReference>
<dbReference type="VEuPathDB" id="FungiDB:TSTA_109850"/>
<dbReference type="InParanoid" id="B8MUR7"/>
<accession>B8MUR7</accession>
<dbReference type="Gene3D" id="3.40.50.1580">
    <property type="entry name" value="Nucleoside phosphorylase domain"/>
    <property type="match status" value="1"/>
</dbReference>
<dbReference type="PANTHER" id="PTHR46082">
    <property type="entry name" value="ATP/GTP-BINDING PROTEIN-RELATED"/>
    <property type="match status" value="1"/>
</dbReference>
<dbReference type="GO" id="GO:0003824">
    <property type="term" value="F:catalytic activity"/>
    <property type="evidence" value="ECO:0007669"/>
    <property type="project" value="InterPro"/>
</dbReference>
<evidence type="ECO:0000313" key="1">
    <source>
        <dbReference type="EMBL" id="EED11805.1"/>
    </source>
</evidence>
<evidence type="ECO:0008006" key="3">
    <source>
        <dbReference type="Google" id="ProtNLM"/>
    </source>
</evidence>
<organism evidence="1 2">
    <name type="scientific">Talaromyces stipitatus (strain ATCC 10500 / CBS 375.48 / QM 6759 / NRRL 1006)</name>
    <name type="common">Penicillium stipitatum</name>
    <dbReference type="NCBI Taxonomy" id="441959"/>
    <lineage>
        <taxon>Eukaryota</taxon>
        <taxon>Fungi</taxon>
        <taxon>Dikarya</taxon>
        <taxon>Ascomycota</taxon>
        <taxon>Pezizomycotina</taxon>
        <taxon>Eurotiomycetes</taxon>
        <taxon>Eurotiomycetidae</taxon>
        <taxon>Eurotiales</taxon>
        <taxon>Trichocomaceae</taxon>
        <taxon>Talaromyces</taxon>
        <taxon>Talaromyces sect. Talaromyces</taxon>
    </lineage>
</organism>
<dbReference type="RefSeq" id="XP_002488561.1">
    <property type="nucleotide sequence ID" value="XM_002488516.1"/>
</dbReference>
<dbReference type="SUPFAM" id="SSF53167">
    <property type="entry name" value="Purine and uridine phosphorylases"/>
    <property type="match status" value="1"/>
</dbReference>
<keyword evidence="2" id="KW-1185">Reference proteome</keyword>
<protein>
    <recommendedName>
        <fullName evidence="3">Nucleoside phosphorylase domain-containing protein</fullName>
    </recommendedName>
</protein>
<dbReference type="EMBL" id="EQ962661">
    <property type="protein sequence ID" value="EED11805.1"/>
    <property type="molecule type" value="Genomic_DNA"/>
</dbReference>
<proteinExistence type="predicted"/>
<dbReference type="AlphaFoldDB" id="B8MUR7"/>
<dbReference type="GeneID" id="8107217"/>
<dbReference type="Proteomes" id="UP000001745">
    <property type="component" value="Unassembled WGS sequence"/>
</dbReference>
<dbReference type="InterPro" id="IPR053137">
    <property type="entry name" value="NLR-like"/>
</dbReference>
<name>B8MUR7_TALSN</name>